<organism evidence="1 2">
    <name type="scientific">Gibberella fujikuroi (strain CBS 195.34 / IMI 58289 / NRRL A-6831)</name>
    <name type="common">Bakanae and foot rot disease fungus</name>
    <name type="synonym">Fusarium fujikuroi</name>
    <dbReference type="NCBI Taxonomy" id="1279085"/>
    <lineage>
        <taxon>Eukaryota</taxon>
        <taxon>Fungi</taxon>
        <taxon>Dikarya</taxon>
        <taxon>Ascomycota</taxon>
        <taxon>Pezizomycotina</taxon>
        <taxon>Sordariomycetes</taxon>
        <taxon>Hypocreomycetidae</taxon>
        <taxon>Hypocreales</taxon>
        <taxon>Nectriaceae</taxon>
        <taxon>Fusarium</taxon>
        <taxon>Fusarium fujikuroi species complex</taxon>
    </lineage>
</organism>
<evidence type="ECO:0000313" key="2">
    <source>
        <dbReference type="Proteomes" id="UP000016800"/>
    </source>
</evidence>
<gene>
    <name evidence="1" type="ORF">FFUJ_08208</name>
</gene>
<dbReference type="RefSeq" id="XP_023433774.1">
    <property type="nucleotide sequence ID" value="XM_023581118.1"/>
</dbReference>
<dbReference type="VEuPathDB" id="FungiDB:FFUJ_08208"/>
<protein>
    <submittedName>
        <fullName evidence="1">Uncharacterized protein</fullName>
    </submittedName>
</protein>
<dbReference type="EMBL" id="HF679029">
    <property type="protein sequence ID" value="CCT71695.1"/>
    <property type="molecule type" value="Genomic_DNA"/>
</dbReference>
<reference evidence="2" key="1">
    <citation type="journal article" date="2013" name="PLoS Pathog.">
        <title>Deciphering the cryptic genome: genome-wide analyses of the rice pathogen Fusarium fujikuroi reveal complex regulation of secondary metabolism and novel metabolites.</title>
        <authorList>
            <person name="Wiemann P."/>
            <person name="Sieber C.M."/>
            <person name="von Bargen K.W."/>
            <person name="Studt L."/>
            <person name="Niehaus E.M."/>
            <person name="Espino J.J."/>
            <person name="Huss K."/>
            <person name="Michielse C.B."/>
            <person name="Albermann S."/>
            <person name="Wagner D."/>
            <person name="Bergner S.V."/>
            <person name="Connolly L.R."/>
            <person name="Fischer A."/>
            <person name="Reuter G."/>
            <person name="Kleigrewe K."/>
            <person name="Bald T."/>
            <person name="Wingfield B.D."/>
            <person name="Ophir R."/>
            <person name="Freeman S."/>
            <person name="Hippler M."/>
            <person name="Smith K.M."/>
            <person name="Brown D.W."/>
            <person name="Proctor R.H."/>
            <person name="Munsterkotter M."/>
            <person name="Freitag M."/>
            <person name="Humpf H.U."/>
            <person name="Guldener U."/>
            <person name="Tudzynski B."/>
        </authorList>
    </citation>
    <scope>NUCLEOTIDE SEQUENCE [LARGE SCALE GENOMIC DNA]</scope>
    <source>
        <strain evidence="2">CBS 195.34 / IMI 58289 / NRRL A-6831</strain>
    </source>
</reference>
<evidence type="ECO:0000313" key="1">
    <source>
        <dbReference type="EMBL" id="CCT71695.1"/>
    </source>
</evidence>
<sequence>MDVSKTESFLDDCRDAFLVRGGLMRIEQSVGGRGSKSPELLSVSLKFEGAKGRQENSFRGTSVCSETQAVRAQAWLVSTAALALADRRDMVYEQNVLTWHGEFSPKTHDLFEFAIIDRVFGKNLINTRAKYSVDLANNNVFQIRPLAIDDADSIIHAYHLQLTGNGKQQETAA</sequence>
<dbReference type="AlphaFoldDB" id="S0EAM4"/>
<accession>S0EAM4</accession>
<name>S0EAM4_GIBF5</name>
<keyword evidence="2" id="KW-1185">Reference proteome</keyword>
<proteinExistence type="predicted"/>
<dbReference type="HOGENOM" id="CLU_1547709_0_0_1"/>
<dbReference type="Proteomes" id="UP000016800">
    <property type="component" value="Chromosome VII"/>
</dbReference>
<dbReference type="GeneID" id="35401684"/>